<sequence length="260" mass="28388">MKTEAREAVLSPADVKTILGLCSAEGVLVGGQALAFWVDHLGVRRPQELEIAVTADADFIGDSALAKKLGEALGWKWWIPNLDDATPQTGKVTHTLADGSIKQIDLLSGVIGLTTLDVKRRAIDMDVPEIGPLRVMHPIDVLDSRIHNLDLLPGKRNAAGIAQGALATAMVRAFISHELESRGERVALKLLERVAAVAAEPGAVRIFLLYGIDPLNAIPLEDFRTNAALHTKRWPQITEQVSAQREKMRRLIQTAKSRRK</sequence>
<comment type="caution">
    <text evidence="1">The sequence shown here is derived from an EMBL/GenBank/DDBJ whole genome shotgun (WGS) entry which is preliminary data.</text>
</comment>
<protein>
    <recommendedName>
        <fullName evidence="3">Nucleotidyl transferase AbiEii/AbiGii toxin family protein</fullName>
    </recommendedName>
</protein>
<accession>A0A537KB98</accession>
<organism evidence="1 2">
    <name type="scientific">Candidatus Segetimicrobium genomatis</name>
    <dbReference type="NCBI Taxonomy" id="2569760"/>
    <lineage>
        <taxon>Bacteria</taxon>
        <taxon>Bacillati</taxon>
        <taxon>Candidatus Sysuimicrobiota</taxon>
        <taxon>Candidatus Sysuimicrobiia</taxon>
        <taxon>Candidatus Sysuimicrobiales</taxon>
        <taxon>Candidatus Segetimicrobiaceae</taxon>
        <taxon>Candidatus Segetimicrobium</taxon>
    </lineage>
</organism>
<reference evidence="1 2" key="1">
    <citation type="journal article" date="2019" name="Nat. Microbiol.">
        <title>Mediterranean grassland soil C-N compound turnover is dependent on rainfall and depth, and is mediated by genomically divergent microorganisms.</title>
        <authorList>
            <person name="Diamond S."/>
            <person name="Andeer P.F."/>
            <person name="Li Z."/>
            <person name="Crits-Christoph A."/>
            <person name="Burstein D."/>
            <person name="Anantharaman K."/>
            <person name="Lane K.R."/>
            <person name="Thomas B.C."/>
            <person name="Pan C."/>
            <person name="Northen T.R."/>
            <person name="Banfield J.F."/>
        </authorList>
    </citation>
    <scope>NUCLEOTIDE SEQUENCE [LARGE SCALE GENOMIC DNA]</scope>
    <source>
        <strain evidence="1">NP_3</strain>
    </source>
</reference>
<name>A0A537KB98_9BACT</name>
<proteinExistence type="predicted"/>
<gene>
    <name evidence="1" type="ORF">E6H00_01830</name>
</gene>
<evidence type="ECO:0000313" key="1">
    <source>
        <dbReference type="EMBL" id="TMI93048.1"/>
    </source>
</evidence>
<dbReference type="EMBL" id="VBAK01000041">
    <property type="protein sequence ID" value="TMI93048.1"/>
    <property type="molecule type" value="Genomic_DNA"/>
</dbReference>
<evidence type="ECO:0008006" key="3">
    <source>
        <dbReference type="Google" id="ProtNLM"/>
    </source>
</evidence>
<dbReference type="AlphaFoldDB" id="A0A537KB98"/>
<dbReference type="Proteomes" id="UP000318509">
    <property type="component" value="Unassembled WGS sequence"/>
</dbReference>
<evidence type="ECO:0000313" key="2">
    <source>
        <dbReference type="Proteomes" id="UP000318509"/>
    </source>
</evidence>